<dbReference type="Proteomes" id="UP000272942">
    <property type="component" value="Unassembled WGS sequence"/>
</dbReference>
<accession>A0A3P8H2B9</accession>
<keyword evidence="2" id="KW-1185">Reference proteome</keyword>
<name>A0A3P8H2B9_9TREM</name>
<protein>
    <submittedName>
        <fullName evidence="1">Uncharacterized protein</fullName>
    </submittedName>
</protein>
<evidence type="ECO:0000313" key="1">
    <source>
        <dbReference type="EMBL" id="VDP78058.1"/>
    </source>
</evidence>
<dbReference type="OrthoDB" id="6219776at2759"/>
<dbReference type="AlphaFoldDB" id="A0A3P8H2B9"/>
<dbReference type="EMBL" id="UZAN01043315">
    <property type="protein sequence ID" value="VDP78058.1"/>
    <property type="molecule type" value="Genomic_DNA"/>
</dbReference>
<evidence type="ECO:0000313" key="2">
    <source>
        <dbReference type="Proteomes" id="UP000272942"/>
    </source>
</evidence>
<reference evidence="1 2" key="1">
    <citation type="submission" date="2018-11" db="EMBL/GenBank/DDBJ databases">
        <authorList>
            <consortium name="Pathogen Informatics"/>
        </authorList>
    </citation>
    <scope>NUCLEOTIDE SEQUENCE [LARGE SCALE GENOMIC DNA]</scope>
    <source>
        <strain evidence="1 2">Egypt</strain>
    </source>
</reference>
<gene>
    <name evidence="1" type="ORF">ECPE_LOCUS6320</name>
</gene>
<proteinExistence type="predicted"/>
<organism evidence="1 2">
    <name type="scientific">Echinostoma caproni</name>
    <dbReference type="NCBI Taxonomy" id="27848"/>
    <lineage>
        <taxon>Eukaryota</taxon>
        <taxon>Metazoa</taxon>
        <taxon>Spiralia</taxon>
        <taxon>Lophotrochozoa</taxon>
        <taxon>Platyhelminthes</taxon>
        <taxon>Trematoda</taxon>
        <taxon>Digenea</taxon>
        <taxon>Plagiorchiida</taxon>
        <taxon>Echinostomata</taxon>
        <taxon>Echinostomatoidea</taxon>
        <taxon>Echinostomatidae</taxon>
        <taxon>Echinostoma</taxon>
    </lineage>
</organism>
<sequence length="210" mass="24326">MVLVFYSRDRAMAYRNTAVREKAVIRNYQGMNIGYTEQVGFSCNSLIQKHEGDWDNRVCIGVMKFANTTLTRRWLESDHPFRQPDFLGQVDIILVPLQKNDMSHKGNNCAIMYPTTFEPGYPILEITSLHVSFKDLYETKYLPELECLVQRFGGVPLVVCQNEPWIWRAVENPGAIIINQWPNWDSYEKYCARGESFRFLDSNLGILSSP</sequence>